<feature type="transmembrane region" description="Helical" evidence="6">
    <location>
        <begin position="332"/>
        <end position="351"/>
    </location>
</feature>
<evidence type="ECO:0000256" key="5">
    <source>
        <dbReference type="ARBA" id="ARBA00023136"/>
    </source>
</evidence>
<feature type="transmembrane region" description="Helical" evidence="6">
    <location>
        <begin position="275"/>
        <end position="292"/>
    </location>
</feature>
<name>A0ABY9Q7Z4_9FIRM</name>
<evidence type="ECO:0000259" key="7">
    <source>
        <dbReference type="Pfam" id="PF12698"/>
    </source>
</evidence>
<proteinExistence type="predicted"/>
<comment type="subcellular location">
    <subcellularLocation>
        <location evidence="1">Cell membrane</location>
        <topology evidence="1">Multi-pass membrane protein</topology>
    </subcellularLocation>
</comment>
<dbReference type="Pfam" id="PF12698">
    <property type="entry name" value="ABC2_membrane_3"/>
    <property type="match status" value="1"/>
</dbReference>
<keyword evidence="3 6" id="KW-0812">Transmembrane</keyword>
<gene>
    <name evidence="8" type="primary">lnrN</name>
    <name evidence="8" type="ORF">TEMA_36860</name>
</gene>
<dbReference type="PANTHER" id="PTHR30294">
    <property type="entry name" value="MEMBRANE COMPONENT OF ABC TRANSPORTER YHHJ-RELATED"/>
    <property type="match status" value="1"/>
</dbReference>
<evidence type="ECO:0000313" key="8">
    <source>
        <dbReference type="EMBL" id="WMT83185.1"/>
    </source>
</evidence>
<keyword evidence="9" id="KW-1185">Reference proteome</keyword>
<evidence type="ECO:0000256" key="1">
    <source>
        <dbReference type="ARBA" id="ARBA00004651"/>
    </source>
</evidence>
<evidence type="ECO:0000256" key="3">
    <source>
        <dbReference type="ARBA" id="ARBA00022692"/>
    </source>
</evidence>
<dbReference type="Proteomes" id="UP001235030">
    <property type="component" value="Chromosome"/>
</dbReference>
<feature type="transmembrane region" description="Helical" evidence="6">
    <location>
        <begin position="207"/>
        <end position="230"/>
    </location>
</feature>
<accession>A0ABY9Q7Z4</accession>
<dbReference type="InterPro" id="IPR013525">
    <property type="entry name" value="ABC2_TM"/>
</dbReference>
<organism evidence="8 9">
    <name type="scientific">Terrisporobacter mayombei</name>
    <dbReference type="NCBI Taxonomy" id="1541"/>
    <lineage>
        <taxon>Bacteria</taxon>
        <taxon>Bacillati</taxon>
        <taxon>Bacillota</taxon>
        <taxon>Clostridia</taxon>
        <taxon>Peptostreptococcales</taxon>
        <taxon>Peptostreptococcaceae</taxon>
        <taxon>Terrisporobacter</taxon>
    </lineage>
</organism>
<evidence type="ECO:0000256" key="2">
    <source>
        <dbReference type="ARBA" id="ARBA00022475"/>
    </source>
</evidence>
<protein>
    <submittedName>
        <fullName evidence="8">Linearmycin resistance permease protein LnrN</fullName>
    </submittedName>
</protein>
<sequence>MKKKSYVIVGVIVPVFIAIFFSFEFTGEYKFKVGVIDNDNSYASKEIIKTIDDLEGIQSIKIREEDYEILLITQQIQMTVSIDDDFQNKLLNSQDNEIKIKTINENDVKLVVQSMIDMKCEDLSMIGKMSNGDINKFKKINQDYNDKNTILSLNDVNEKRPEIGSSLGLIIFIIFIVAGNISNFLIEDQENKTKIKTLSYGISKWKYYVSLIFVFYIMSSMTTLIYYVLLRIFNIDFGMENSINFLVVMLLLNLVALSFNLCIVSFTRSRYTSSMLNILITVPCCMLSGVFWDFNIMPEKFQEIGVFMPTRWVSICIENLQRTNNLGTINTYLNAMIILSIILFIISFVKLKVNKKVQNL</sequence>
<evidence type="ECO:0000313" key="9">
    <source>
        <dbReference type="Proteomes" id="UP001235030"/>
    </source>
</evidence>
<reference evidence="8 9" key="1">
    <citation type="submission" date="2022-07" db="EMBL/GenBank/DDBJ databases">
        <title>Genome sequence of Terrisporobacter mayombei DSM6539.</title>
        <authorList>
            <person name="Boeer T."/>
            <person name="Bengelsdorf F.R."/>
            <person name="Daniel R."/>
            <person name="Poehlein A."/>
        </authorList>
    </citation>
    <scope>NUCLEOTIDE SEQUENCE [LARGE SCALE GENOMIC DNA]</scope>
    <source>
        <strain evidence="8 9">DSM 6539</strain>
    </source>
</reference>
<dbReference type="InterPro" id="IPR051449">
    <property type="entry name" value="ABC-2_transporter_component"/>
</dbReference>
<dbReference type="EMBL" id="CP101637">
    <property type="protein sequence ID" value="WMT83185.1"/>
    <property type="molecule type" value="Genomic_DNA"/>
</dbReference>
<keyword evidence="4 6" id="KW-1133">Transmembrane helix</keyword>
<dbReference type="PANTHER" id="PTHR30294:SF45">
    <property type="entry name" value="LINEARMYCIN RESISTANCE PERMEASE PROTEIN LNRN"/>
    <property type="match status" value="1"/>
</dbReference>
<evidence type="ECO:0000256" key="6">
    <source>
        <dbReference type="SAM" id="Phobius"/>
    </source>
</evidence>
<feature type="transmembrane region" description="Helical" evidence="6">
    <location>
        <begin position="242"/>
        <end position="263"/>
    </location>
</feature>
<keyword evidence="5 6" id="KW-0472">Membrane</keyword>
<dbReference type="Gene3D" id="3.40.1710.10">
    <property type="entry name" value="abc type-2 transporter like domain"/>
    <property type="match status" value="1"/>
</dbReference>
<feature type="transmembrane region" description="Helical" evidence="6">
    <location>
        <begin position="163"/>
        <end position="186"/>
    </location>
</feature>
<feature type="transmembrane region" description="Helical" evidence="6">
    <location>
        <begin position="5"/>
        <end position="23"/>
    </location>
</feature>
<evidence type="ECO:0000256" key="4">
    <source>
        <dbReference type="ARBA" id="ARBA00022989"/>
    </source>
</evidence>
<feature type="domain" description="ABC-2 type transporter transmembrane" evidence="7">
    <location>
        <begin position="4"/>
        <end position="348"/>
    </location>
</feature>
<keyword evidence="2" id="KW-1003">Cell membrane</keyword>